<gene>
    <name evidence="2" type="ORF">ALP13_02243</name>
</gene>
<proteinExistence type="predicted"/>
<comment type="caution">
    <text evidence="2">The sequence shown here is derived from an EMBL/GenBank/DDBJ whole genome shotgun (WGS) entry which is preliminary data.</text>
</comment>
<dbReference type="AlphaFoldDB" id="A0A3M6BD22"/>
<dbReference type="Proteomes" id="UP000271631">
    <property type="component" value="Unassembled WGS sequence"/>
</dbReference>
<feature type="region of interest" description="Disordered" evidence="1">
    <location>
        <begin position="1"/>
        <end position="89"/>
    </location>
</feature>
<accession>A0A3M6BD22</accession>
<evidence type="ECO:0000256" key="1">
    <source>
        <dbReference type="SAM" id="MobiDB-lite"/>
    </source>
</evidence>
<organism evidence="2 3">
    <name type="scientific">Pseudomonas syringae pv. maculicola</name>
    <dbReference type="NCBI Taxonomy" id="59511"/>
    <lineage>
        <taxon>Bacteria</taxon>
        <taxon>Pseudomonadati</taxon>
        <taxon>Pseudomonadota</taxon>
        <taxon>Gammaproteobacteria</taxon>
        <taxon>Pseudomonadales</taxon>
        <taxon>Pseudomonadaceae</taxon>
        <taxon>Pseudomonas</taxon>
    </lineage>
</organism>
<reference evidence="2 3" key="1">
    <citation type="submission" date="2018-08" db="EMBL/GenBank/DDBJ databases">
        <title>Recombination of ecologically and evolutionarily significant loci maintains genetic cohesion in the Pseudomonas syringae species complex.</title>
        <authorList>
            <person name="Dillon M."/>
            <person name="Thakur S."/>
            <person name="Almeida R.N.D."/>
            <person name="Weir B.S."/>
            <person name="Guttman D.S."/>
        </authorList>
    </citation>
    <scope>NUCLEOTIDE SEQUENCE [LARGE SCALE GENOMIC DNA]</scope>
    <source>
        <strain evidence="2 3">ICMP 11281</strain>
    </source>
</reference>
<protein>
    <submittedName>
        <fullName evidence="2">Uncharacterized protein</fullName>
    </submittedName>
</protein>
<dbReference type="EMBL" id="RBUQ01000336">
    <property type="protein sequence ID" value="RMV28884.1"/>
    <property type="molecule type" value="Genomic_DNA"/>
</dbReference>
<feature type="compositionally biased region" description="Polar residues" evidence="1">
    <location>
        <begin position="1"/>
        <end position="12"/>
    </location>
</feature>
<evidence type="ECO:0000313" key="3">
    <source>
        <dbReference type="Proteomes" id="UP000271631"/>
    </source>
</evidence>
<evidence type="ECO:0000313" key="2">
    <source>
        <dbReference type="EMBL" id="RMV28884.1"/>
    </source>
</evidence>
<name>A0A3M6BD22_PSEYM</name>
<sequence>MPAMNHDTSNGQDLPLEKSPEPNEDGCVLGTAGRNEDPNATTDWDHPDDTSPERAPEPPASGKNQGVTLPPNGTPGIDTVPGPQNDDGK</sequence>
<feature type="compositionally biased region" description="Basic and acidic residues" evidence="1">
    <location>
        <begin position="43"/>
        <end position="56"/>
    </location>
</feature>